<dbReference type="AlphaFoldDB" id="A0A512IXN2"/>
<feature type="region of interest" description="Disordered" evidence="1">
    <location>
        <begin position="31"/>
        <end position="75"/>
    </location>
</feature>
<evidence type="ECO:0000313" key="2">
    <source>
        <dbReference type="EMBL" id="GEP02474.1"/>
    </source>
</evidence>
<organism evidence="2 3">
    <name type="scientific">Methylobacterium oxalidis</name>
    <dbReference type="NCBI Taxonomy" id="944322"/>
    <lineage>
        <taxon>Bacteria</taxon>
        <taxon>Pseudomonadati</taxon>
        <taxon>Pseudomonadota</taxon>
        <taxon>Alphaproteobacteria</taxon>
        <taxon>Hyphomicrobiales</taxon>
        <taxon>Methylobacteriaceae</taxon>
        <taxon>Methylobacterium</taxon>
    </lineage>
</organism>
<accession>A0A512IXN2</accession>
<dbReference type="Proteomes" id="UP000321960">
    <property type="component" value="Unassembled WGS sequence"/>
</dbReference>
<comment type="caution">
    <text evidence="2">The sequence shown here is derived from an EMBL/GenBank/DDBJ whole genome shotgun (WGS) entry which is preliminary data.</text>
</comment>
<proteinExistence type="predicted"/>
<evidence type="ECO:0000256" key="1">
    <source>
        <dbReference type="SAM" id="MobiDB-lite"/>
    </source>
</evidence>
<protein>
    <submittedName>
        <fullName evidence="2">Uncharacterized protein</fullName>
    </submittedName>
</protein>
<feature type="compositionally biased region" description="Polar residues" evidence="1">
    <location>
        <begin position="61"/>
        <end position="75"/>
    </location>
</feature>
<reference evidence="2 3" key="1">
    <citation type="submission" date="2019-07" db="EMBL/GenBank/DDBJ databases">
        <title>Whole genome shotgun sequence of Methylobacterium oxalidis NBRC 107715.</title>
        <authorList>
            <person name="Hosoyama A."/>
            <person name="Uohara A."/>
            <person name="Ohji S."/>
            <person name="Ichikawa N."/>
        </authorList>
    </citation>
    <scope>NUCLEOTIDE SEQUENCE [LARGE SCALE GENOMIC DNA]</scope>
    <source>
        <strain evidence="2 3">NBRC 107715</strain>
    </source>
</reference>
<evidence type="ECO:0000313" key="3">
    <source>
        <dbReference type="Proteomes" id="UP000321960"/>
    </source>
</evidence>
<sequence>MPGSLSRPRLIVTALPKRRSSVARAGTTAYIRSPQPPMRPTVSRALSGLHGGGAGSDGMARTSSLRSSCEAQWAE</sequence>
<gene>
    <name evidence="2" type="ORF">MOX02_05120</name>
</gene>
<dbReference type="EMBL" id="BJZU01000004">
    <property type="protein sequence ID" value="GEP02474.1"/>
    <property type="molecule type" value="Genomic_DNA"/>
</dbReference>
<name>A0A512IXN2_9HYPH</name>